<dbReference type="OrthoDB" id="10399197at2759"/>
<evidence type="ECO:0000313" key="2">
    <source>
        <dbReference type="EMBL" id="GET00729.1"/>
    </source>
</evidence>
<dbReference type="AlphaFoldDB" id="A0A8H3R270"/>
<dbReference type="EMBL" id="BLAL01000289">
    <property type="protein sequence ID" value="GET00729.1"/>
    <property type="molecule type" value="Genomic_DNA"/>
</dbReference>
<keyword evidence="1" id="KW-0812">Transmembrane</keyword>
<proteinExistence type="predicted"/>
<accession>A0A8H3R270</accession>
<keyword evidence="1" id="KW-0472">Membrane</keyword>
<feature type="transmembrane region" description="Helical" evidence="1">
    <location>
        <begin position="136"/>
        <end position="157"/>
    </location>
</feature>
<gene>
    <name evidence="2" type="ORF">RCL2_002717300</name>
</gene>
<protein>
    <submittedName>
        <fullName evidence="2">Uncharacterized protein</fullName>
    </submittedName>
</protein>
<reference evidence="2" key="1">
    <citation type="submission" date="2019-10" db="EMBL/GenBank/DDBJ databases">
        <title>Conservation and host-specific expression of non-tandemly repeated heterogenous ribosome RNA gene in arbuscular mycorrhizal fungi.</title>
        <authorList>
            <person name="Maeda T."/>
            <person name="Kobayashi Y."/>
            <person name="Nakagawa T."/>
            <person name="Ezawa T."/>
            <person name="Yamaguchi K."/>
            <person name="Bino T."/>
            <person name="Nishimoto Y."/>
            <person name="Shigenobu S."/>
            <person name="Kawaguchi M."/>
        </authorList>
    </citation>
    <scope>NUCLEOTIDE SEQUENCE</scope>
    <source>
        <strain evidence="2">HR1</strain>
    </source>
</reference>
<sequence>MPKQPTFEKIYPTLRKPLGLQKKSKFTVTLREKNNLSFLSTNVTSNMDFIINSTITPDSNFINNYEKAVPKHISLSNIHVMDHNNINNSYIQDNLIRNTEDIFQIMMMNIQILIPMSILQLVIEIIMIWIPNSQNIQEIVVLTFQVLQLCGYSYGLLKQYRYSCLS</sequence>
<evidence type="ECO:0000313" key="3">
    <source>
        <dbReference type="Proteomes" id="UP000615446"/>
    </source>
</evidence>
<keyword evidence="1" id="KW-1133">Transmembrane helix</keyword>
<evidence type="ECO:0000256" key="1">
    <source>
        <dbReference type="SAM" id="Phobius"/>
    </source>
</evidence>
<name>A0A8H3R270_9GLOM</name>
<comment type="caution">
    <text evidence="2">The sequence shown here is derived from an EMBL/GenBank/DDBJ whole genome shotgun (WGS) entry which is preliminary data.</text>
</comment>
<dbReference type="Proteomes" id="UP000615446">
    <property type="component" value="Unassembled WGS sequence"/>
</dbReference>
<organism evidence="2 3">
    <name type="scientific">Rhizophagus clarus</name>
    <dbReference type="NCBI Taxonomy" id="94130"/>
    <lineage>
        <taxon>Eukaryota</taxon>
        <taxon>Fungi</taxon>
        <taxon>Fungi incertae sedis</taxon>
        <taxon>Mucoromycota</taxon>
        <taxon>Glomeromycotina</taxon>
        <taxon>Glomeromycetes</taxon>
        <taxon>Glomerales</taxon>
        <taxon>Glomeraceae</taxon>
        <taxon>Rhizophagus</taxon>
    </lineage>
</organism>
<feature type="transmembrane region" description="Helical" evidence="1">
    <location>
        <begin position="112"/>
        <end position="130"/>
    </location>
</feature>